<evidence type="ECO:0000259" key="2">
    <source>
        <dbReference type="Pfam" id="PF00437"/>
    </source>
</evidence>
<keyword evidence="4" id="KW-1185">Reference proteome</keyword>
<feature type="domain" description="Bacterial type II secretion system protein E" evidence="2">
    <location>
        <begin position="68"/>
        <end position="320"/>
    </location>
</feature>
<dbReference type="OrthoDB" id="9810761at2"/>
<accession>A0A502D4G6</accession>
<dbReference type="EMBL" id="RCZM01000001">
    <property type="protein sequence ID" value="TPG19289.1"/>
    <property type="molecule type" value="Genomic_DNA"/>
</dbReference>
<gene>
    <name evidence="3" type="ORF">EAH86_01955</name>
</gene>
<dbReference type="Proteomes" id="UP000317722">
    <property type="component" value="Unassembled WGS sequence"/>
</dbReference>
<dbReference type="Gene3D" id="3.40.50.300">
    <property type="entry name" value="P-loop containing nucleotide triphosphate hydrolases"/>
    <property type="match status" value="1"/>
</dbReference>
<evidence type="ECO:0000313" key="4">
    <source>
        <dbReference type="Proteomes" id="UP000317722"/>
    </source>
</evidence>
<dbReference type="PANTHER" id="PTHR30486">
    <property type="entry name" value="TWITCHING MOTILITY PROTEIN PILT"/>
    <property type="match status" value="1"/>
</dbReference>
<dbReference type="InterPro" id="IPR001482">
    <property type="entry name" value="T2SS/T4SS_dom"/>
</dbReference>
<dbReference type="InterPro" id="IPR050921">
    <property type="entry name" value="T4SS_GSP_E_ATPase"/>
</dbReference>
<dbReference type="Gene3D" id="3.30.450.380">
    <property type="match status" value="1"/>
</dbReference>
<organism evidence="3 4">
    <name type="scientific">Pedococcus bigeumensis</name>
    <dbReference type="NCBI Taxonomy" id="433644"/>
    <lineage>
        <taxon>Bacteria</taxon>
        <taxon>Bacillati</taxon>
        <taxon>Actinomycetota</taxon>
        <taxon>Actinomycetes</taxon>
        <taxon>Micrococcales</taxon>
        <taxon>Intrasporangiaceae</taxon>
        <taxon>Pedococcus</taxon>
    </lineage>
</organism>
<sequence length="407" mass="44181">MDAVMTVESEVRELIRRSGVDPARDVVELDRLVRDAVADYDERSLHGSLPALANIEDAVKSVKDAVAGFGPLQPYFDDPDVEEIWINEPTKVFIARGGTAELTTTMLTADGVRDLVERMLKTSGRRVDLSSPFVDAVLPDGSRLHVVIPDITRAHWSVNIRKFVVRASHLDDLVGLGTLTPHAARFLGAAVASGLNILVAGGTQAGKTTLLNCLSAAIPPRERVVTCEEVFELKIPLRDVASMQCRQPSLEGTGEIPLRRLVKEALRMRPSRIIVGEVRQAESLDLLIALNSGLPGMCTIHANSAREAITKMCTLPLLAGENVGSRFVVPTVAGSIDIVVHAALEHDGVRRVREIVAVPGRVEGDVVETADIFTQREGVLRRADGFPPHTDRFRRAGYDVAALLAQE</sequence>
<evidence type="ECO:0000256" key="1">
    <source>
        <dbReference type="ARBA" id="ARBA00006611"/>
    </source>
</evidence>
<name>A0A502D4G6_9MICO</name>
<protein>
    <submittedName>
        <fullName evidence="3">CpaF family protein</fullName>
    </submittedName>
</protein>
<dbReference type="SUPFAM" id="SSF52540">
    <property type="entry name" value="P-loop containing nucleoside triphosphate hydrolases"/>
    <property type="match status" value="1"/>
</dbReference>
<reference evidence="3 4" key="1">
    <citation type="journal article" date="2019" name="Environ. Microbiol.">
        <title>Species interactions and distinct microbial communities in high Arctic permafrost affected cryosols are associated with the CH4 and CO2 gas fluxes.</title>
        <authorList>
            <person name="Altshuler I."/>
            <person name="Hamel J."/>
            <person name="Turney S."/>
            <person name="Magnuson E."/>
            <person name="Levesque R."/>
            <person name="Greer C."/>
            <person name="Whyte L.G."/>
        </authorList>
    </citation>
    <scope>NUCLEOTIDE SEQUENCE [LARGE SCALE GENOMIC DNA]</scope>
    <source>
        <strain evidence="3 4">S9.3A</strain>
    </source>
</reference>
<dbReference type="InterPro" id="IPR027417">
    <property type="entry name" value="P-loop_NTPase"/>
</dbReference>
<dbReference type="AlphaFoldDB" id="A0A502D4G6"/>
<comment type="caution">
    <text evidence="3">The sequence shown here is derived from an EMBL/GenBank/DDBJ whole genome shotgun (WGS) entry which is preliminary data.</text>
</comment>
<evidence type="ECO:0000313" key="3">
    <source>
        <dbReference type="EMBL" id="TPG19289.1"/>
    </source>
</evidence>
<comment type="similarity">
    <text evidence="1">Belongs to the GSP E family.</text>
</comment>
<dbReference type="Pfam" id="PF00437">
    <property type="entry name" value="T2SSE"/>
    <property type="match status" value="1"/>
</dbReference>
<proteinExistence type="inferred from homology"/>
<dbReference type="CDD" id="cd01130">
    <property type="entry name" value="VirB11-like_ATPase"/>
    <property type="match status" value="1"/>
</dbReference>
<dbReference type="PANTHER" id="PTHR30486:SF6">
    <property type="entry name" value="TYPE IV PILUS RETRACTATION ATPASE PILT"/>
    <property type="match status" value="1"/>
</dbReference>
<dbReference type="GO" id="GO:0016887">
    <property type="term" value="F:ATP hydrolysis activity"/>
    <property type="evidence" value="ECO:0007669"/>
    <property type="project" value="InterPro"/>
</dbReference>